<protein>
    <submittedName>
        <fullName evidence="2">Uncharacterized protein</fullName>
    </submittedName>
</protein>
<feature type="region of interest" description="Disordered" evidence="1">
    <location>
        <begin position="1"/>
        <end position="32"/>
    </location>
</feature>
<name>A0ABR0EC49_ZASCE</name>
<keyword evidence="3" id="KW-1185">Reference proteome</keyword>
<organism evidence="2 3">
    <name type="scientific">Zasmidium cellare</name>
    <name type="common">Wine cellar mold</name>
    <name type="synonym">Racodium cellare</name>
    <dbReference type="NCBI Taxonomy" id="395010"/>
    <lineage>
        <taxon>Eukaryota</taxon>
        <taxon>Fungi</taxon>
        <taxon>Dikarya</taxon>
        <taxon>Ascomycota</taxon>
        <taxon>Pezizomycotina</taxon>
        <taxon>Dothideomycetes</taxon>
        <taxon>Dothideomycetidae</taxon>
        <taxon>Mycosphaerellales</taxon>
        <taxon>Mycosphaerellaceae</taxon>
        <taxon>Zasmidium</taxon>
    </lineage>
</organism>
<gene>
    <name evidence="2" type="ORF">PRZ48_009584</name>
</gene>
<sequence>MEYEHRERAFRSGTRSQNEDGRSCAGASGTKVFENTFPPPDWEYIFDFAVDDHDIDVHDSVAPFERGSDAIESAGPTALNAATAEGIANPFAQDGFTRPDSPTDQASAHQQPWTLPWTLDIDLSHTGAASLADHPGFTSINDPTLPHFTEIADDLFDLHLPKFKLLTVYKSTYTGRRQKTPLFDMSQVLQVSQRCSTPRKINAYRPQAA</sequence>
<accession>A0ABR0EC49</accession>
<reference evidence="2 3" key="1">
    <citation type="journal article" date="2023" name="G3 (Bethesda)">
        <title>A chromosome-level genome assembly of Zasmidium syzygii isolated from banana leaves.</title>
        <authorList>
            <person name="van Westerhoven A.C."/>
            <person name="Mehrabi R."/>
            <person name="Talebi R."/>
            <person name="Steentjes M.B.F."/>
            <person name="Corcolon B."/>
            <person name="Chong P.A."/>
            <person name="Kema G.H.J."/>
            <person name="Seidl M.F."/>
        </authorList>
    </citation>
    <scope>NUCLEOTIDE SEQUENCE [LARGE SCALE GENOMIC DNA]</scope>
    <source>
        <strain evidence="2 3">P124</strain>
    </source>
</reference>
<comment type="caution">
    <text evidence="2">The sequence shown here is derived from an EMBL/GenBank/DDBJ whole genome shotgun (WGS) entry which is preliminary data.</text>
</comment>
<feature type="compositionally biased region" description="Basic and acidic residues" evidence="1">
    <location>
        <begin position="1"/>
        <end position="10"/>
    </location>
</feature>
<evidence type="ECO:0000256" key="1">
    <source>
        <dbReference type="SAM" id="MobiDB-lite"/>
    </source>
</evidence>
<proteinExistence type="predicted"/>
<dbReference type="EMBL" id="JAXOVC010000007">
    <property type="protein sequence ID" value="KAK4499072.1"/>
    <property type="molecule type" value="Genomic_DNA"/>
</dbReference>
<evidence type="ECO:0000313" key="3">
    <source>
        <dbReference type="Proteomes" id="UP001305779"/>
    </source>
</evidence>
<evidence type="ECO:0000313" key="2">
    <source>
        <dbReference type="EMBL" id="KAK4499072.1"/>
    </source>
</evidence>
<dbReference type="Proteomes" id="UP001305779">
    <property type="component" value="Unassembled WGS sequence"/>
</dbReference>